<dbReference type="InterPro" id="IPR029068">
    <property type="entry name" value="Glyas_Bleomycin-R_OHBP_Dase"/>
</dbReference>
<evidence type="ECO:0008006" key="2">
    <source>
        <dbReference type="Google" id="ProtNLM"/>
    </source>
</evidence>
<sequence>MRLRQIAIASYNLNKAERIINKELKIRTAYRDEEVEKYGLNNIVCPLGGEFLEVVSPYTTDTTAGRFIDKKKGSAGYMTIFQCEDSLERRKFIESKGIRALNAFENTGNFINNQFHPKDLPGALVEIDSVTNTNYKEKYADWPPAGSDWREQINEEYVQGIVGVIIAAENPDILSKLWSEVLDSKLIVENNHPCVVIENVKITFVQAITGYVDLVGIKIKASKERLNLGNNIKMLG</sequence>
<gene>
    <name evidence="1" type="ORF">METZ01_LOCUS347671</name>
</gene>
<organism evidence="1">
    <name type="scientific">marine metagenome</name>
    <dbReference type="NCBI Taxonomy" id="408172"/>
    <lineage>
        <taxon>unclassified sequences</taxon>
        <taxon>metagenomes</taxon>
        <taxon>ecological metagenomes</taxon>
    </lineage>
</organism>
<dbReference type="Gene3D" id="3.10.180.10">
    <property type="entry name" value="2,3-Dihydroxybiphenyl 1,2-Dioxygenase, domain 1"/>
    <property type="match status" value="1"/>
</dbReference>
<name>A0A382RCD8_9ZZZZ</name>
<evidence type="ECO:0000313" key="1">
    <source>
        <dbReference type="EMBL" id="SVC94817.1"/>
    </source>
</evidence>
<feature type="non-terminal residue" evidence="1">
    <location>
        <position position="236"/>
    </location>
</feature>
<protein>
    <recommendedName>
        <fullName evidence="2">Glyoxalase-like domain-containing protein</fullName>
    </recommendedName>
</protein>
<dbReference type="EMBL" id="UINC01120374">
    <property type="protein sequence ID" value="SVC94817.1"/>
    <property type="molecule type" value="Genomic_DNA"/>
</dbReference>
<reference evidence="1" key="1">
    <citation type="submission" date="2018-05" db="EMBL/GenBank/DDBJ databases">
        <authorList>
            <person name="Lanie J.A."/>
            <person name="Ng W.-L."/>
            <person name="Kazmierczak K.M."/>
            <person name="Andrzejewski T.M."/>
            <person name="Davidsen T.M."/>
            <person name="Wayne K.J."/>
            <person name="Tettelin H."/>
            <person name="Glass J.I."/>
            <person name="Rusch D."/>
            <person name="Podicherti R."/>
            <person name="Tsui H.-C.T."/>
            <person name="Winkler M.E."/>
        </authorList>
    </citation>
    <scope>NUCLEOTIDE SEQUENCE</scope>
</reference>
<dbReference type="AlphaFoldDB" id="A0A382RCD8"/>
<proteinExistence type="predicted"/>
<accession>A0A382RCD8</accession>